<sequence length="79" mass="8540">MSNYNLFKFTPGTILTVVTNSGAVYVGAFISVRHCTDSDETEARFIILQLTSAVSPYVIGDVIAITINEITSIGPLRES</sequence>
<dbReference type="Proteomes" id="UP000199520">
    <property type="component" value="Unassembled WGS sequence"/>
</dbReference>
<evidence type="ECO:0000313" key="1">
    <source>
        <dbReference type="EMBL" id="SFM41956.1"/>
    </source>
</evidence>
<keyword evidence="2" id="KW-1185">Reference proteome</keyword>
<proteinExistence type="predicted"/>
<accession>A0A1I4QQH3</accession>
<dbReference type="OrthoDB" id="9928562at2"/>
<organism evidence="1 2">
    <name type="scientific">Pelosinus propionicus DSM 13327</name>
    <dbReference type="NCBI Taxonomy" id="1123291"/>
    <lineage>
        <taxon>Bacteria</taxon>
        <taxon>Bacillati</taxon>
        <taxon>Bacillota</taxon>
        <taxon>Negativicutes</taxon>
        <taxon>Selenomonadales</taxon>
        <taxon>Sporomusaceae</taxon>
        <taxon>Pelosinus</taxon>
    </lineage>
</organism>
<evidence type="ECO:0000313" key="2">
    <source>
        <dbReference type="Proteomes" id="UP000199520"/>
    </source>
</evidence>
<protein>
    <submittedName>
        <fullName evidence="1">Uncharacterized protein</fullName>
    </submittedName>
</protein>
<dbReference type="EMBL" id="FOTS01000117">
    <property type="protein sequence ID" value="SFM41956.1"/>
    <property type="molecule type" value="Genomic_DNA"/>
</dbReference>
<dbReference type="AlphaFoldDB" id="A0A1I4QQH3"/>
<gene>
    <name evidence="1" type="ORF">SAMN04490355_11172</name>
</gene>
<name>A0A1I4QQH3_9FIRM</name>
<reference evidence="2" key="1">
    <citation type="submission" date="2016-10" db="EMBL/GenBank/DDBJ databases">
        <authorList>
            <person name="Varghese N."/>
            <person name="Submissions S."/>
        </authorList>
    </citation>
    <scope>NUCLEOTIDE SEQUENCE [LARGE SCALE GENOMIC DNA]</scope>
    <source>
        <strain evidence="2">DSM 13327</strain>
    </source>
</reference>
<dbReference type="RefSeq" id="WP_090944989.1">
    <property type="nucleotide sequence ID" value="NZ_FOTS01000117.1"/>
</dbReference>